<dbReference type="InterPro" id="IPR020568">
    <property type="entry name" value="Ribosomal_Su5_D2-typ_SF"/>
</dbReference>
<dbReference type="RefSeq" id="WP_141782120.1">
    <property type="nucleotide sequence ID" value="NZ_VFOV01000001.1"/>
</dbReference>
<evidence type="ECO:0000256" key="2">
    <source>
        <dbReference type="ARBA" id="ARBA00012052"/>
    </source>
</evidence>
<comment type="similarity">
    <text evidence="1 9">Belongs to the GHMP kinase family. IspE subfamily.</text>
</comment>
<dbReference type="InterPro" id="IPR013750">
    <property type="entry name" value="GHMP_kinase_C_dom"/>
</dbReference>
<name>A0A543ACN6_9ACTN</name>
<evidence type="ECO:0000256" key="8">
    <source>
        <dbReference type="ARBA" id="ARBA00032554"/>
    </source>
</evidence>
<keyword evidence="13" id="KW-1185">Reference proteome</keyword>
<proteinExistence type="inferred from homology"/>
<sequence>MSVTVRAAAKFNLHLGVGAVRDDGFHPLATVYHAIGLYDDVSVSDADRWEVVVTAEDRIAVHEVPTGDDNIVVRAGRALTEHHGIGNAARIAIHKGIPVAGGLAGGSADAAATLVALDRLWSLQTSDDDLLSLAAELGSDVPFALVGATAIGRGRGEIVAPVADNGAWWWVAVGNEQGLSTPSVYRAFDELTRGGSGDPEVPEPLLAALEKGDVELLAEALANDLQAPALALRPDLAQTFADAEEAGALAVQLSGSGPTVLLLCRDATHAREVAGAMQALDHPRVWTAPGPVAGAHVITY</sequence>
<comment type="caution">
    <text evidence="12">The sequence shown here is derived from an EMBL/GenBank/DDBJ whole genome shotgun (WGS) entry which is preliminary data.</text>
</comment>
<evidence type="ECO:0000259" key="11">
    <source>
        <dbReference type="Pfam" id="PF08544"/>
    </source>
</evidence>
<evidence type="ECO:0000256" key="5">
    <source>
        <dbReference type="ARBA" id="ARBA00022741"/>
    </source>
</evidence>
<dbReference type="Pfam" id="PF08544">
    <property type="entry name" value="GHMP_kinases_C"/>
    <property type="match status" value="1"/>
</dbReference>
<evidence type="ECO:0000313" key="13">
    <source>
        <dbReference type="Proteomes" id="UP000320209"/>
    </source>
</evidence>
<dbReference type="UniPathway" id="UPA00056">
    <property type="reaction ID" value="UER00094"/>
</dbReference>
<evidence type="ECO:0000313" key="12">
    <source>
        <dbReference type="EMBL" id="TQL70343.1"/>
    </source>
</evidence>
<keyword evidence="5 9" id="KW-0547">Nucleotide-binding</keyword>
<dbReference type="EC" id="2.7.1.148" evidence="2 9"/>
<dbReference type="Proteomes" id="UP000320209">
    <property type="component" value="Unassembled WGS sequence"/>
</dbReference>
<comment type="function">
    <text evidence="9">Catalyzes the phosphorylation of the position 2 hydroxy group of 4-diphosphocytidyl-2C-methyl-D-erythritol.</text>
</comment>
<accession>A0A543ACN6</accession>
<dbReference type="InterPro" id="IPR006204">
    <property type="entry name" value="GHMP_kinase_N_dom"/>
</dbReference>
<reference evidence="12 13" key="1">
    <citation type="submission" date="2019-06" db="EMBL/GenBank/DDBJ databases">
        <title>Sequencing the genomes of 1000 actinobacteria strains.</title>
        <authorList>
            <person name="Klenk H.-P."/>
        </authorList>
    </citation>
    <scope>NUCLEOTIDE SEQUENCE [LARGE SCALE GENOMIC DNA]</scope>
    <source>
        <strain evidence="12 13">DSM 25218</strain>
    </source>
</reference>
<feature type="binding site" evidence="9">
    <location>
        <begin position="98"/>
        <end position="108"/>
    </location>
    <ligand>
        <name>ATP</name>
        <dbReference type="ChEBI" id="CHEBI:30616"/>
    </ligand>
</feature>
<dbReference type="AlphaFoldDB" id="A0A543ACN6"/>
<keyword evidence="7 9" id="KW-0067">ATP-binding</keyword>
<dbReference type="GO" id="GO:0005524">
    <property type="term" value="F:ATP binding"/>
    <property type="evidence" value="ECO:0007669"/>
    <property type="project" value="UniProtKB-UniRule"/>
</dbReference>
<evidence type="ECO:0000256" key="9">
    <source>
        <dbReference type="HAMAP-Rule" id="MF_00061"/>
    </source>
</evidence>
<protein>
    <recommendedName>
        <fullName evidence="3 9">4-diphosphocytidyl-2-C-methyl-D-erythritol kinase</fullName>
        <shortName evidence="9">CMK</shortName>
        <ecNumber evidence="2 9">2.7.1.148</ecNumber>
    </recommendedName>
    <alternativeName>
        <fullName evidence="8 9">4-(cytidine-5'-diphospho)-2-C-methyl-D-erythritol kinase</fullName>
    </alternativeName>
</protein>
<feature type="domain" description="GHMP kinase C-terminal" evidence="11">
    <location>
        <begin position="205"/>
        <end position="279"/>
    </location>
</feature>
<dbReference type="Gene3D" id="3.30.70.890">
    <property type="entry name" value="GHMP kinase, C-terminal domain"/>
    <property type="match status" value="1"/>
</dbReference>
<evidence type="ECO:0000259" key="10">
    <source>
        <dbReference type="Pfam" id="PF00288"/>
    </source>
</evidence>
<dbReference type="EMBL" id="VFOV01000001">
    <property type="protein sequence ID" value="TQL70343.1"/>
    <property type="molecule type" value="Genomic_DNA"/>
</dbReference>
<dbReference type="GO" id="GO:0050515">
    <property type="term" value="F:4-(cytidine 5'-diphospho)-2-C-methyl-D-erythritol kinase activity"/>
    <property type="evidence" value="ECO:0007669"/>
    <property type="project" value="UniProtKB-UniRule"/>
</dbReference>
<dbReference type="GO" id="GO:0016114">
    <property type="term" value="P:terpenoid biosynthetic process"/>
    <property type="evidence" value="ECO:0007669"/>
    <property type="project" value="UniProtKB-UniRule"/>
</dbReference>
<dbReference type="InterPro" id="IPR004424">
    <property type="entry name" value="IspE"/>
</dbReference>
<dbReference type="NCBIfam" id="NF002870">
    <property type="entry name" value="PRK03188.1"/>
    <property type="match status" value="1"/>
</dbReference>
<dbReference type="PANTHER" id="PTHR43527">
    <property type="entry name" value="4-DIPHOSPHOCYTIDYL-2-C-METHYL-D-ERYTHRITOL KINASE, CHLOROPLASTIC"/>
    <property type="match status" value="1"/>
</dbReference>
<dbReference type="HAMAP" id="MF_00061">
    <property type="entry name" value="IspE"/>
    <property type="match status" value="1"/>
</dbReference>
<evidence type="ECO:0000256" key="1">
    <source>
        <dbReference type="ARBA" id="ARBA00009684"/>
    </source>
</evidence>
<dbReference type="OrthoDB" id="3173073at2"/>
<dbReference type="SUPFAM" id="SSF54211">
    <property type="entry name" value="Ribosomal protein S5 domain 2-like"/>
    <property type="match status" value="1"/>
</dbReference>
<comment type="pathway">
    <text evidence="9">Isoprenoid biosynthesis; isopentenyl diphosphate biosynthesis via DXP pathway; isopentenyl diphosphate from 1-deoxy-D-xylulose 5-phosphate: step 3/6.</text>
</comment>
<dbReference type="PANTHER" id="PTHR43527:SF2">
    <property type="entry name" value="4-DIPHOSPHOCYTIDYL-2-C-METHYL-D-ERYTHRITOL KINASE, CHLOROPLASTIC"/>
    <property type="match status" value="1"/>
</dbReference>
<dbReference type="InterPro" id="IPR014721">
    <property type="entry name" value="Ribsml_uS5_D2-typ_fold_subgr"/>
</dbReference>
<evidence type="ECO:0000256" key="4">
    <source>
        <dbReference type="ARBA" id="ARBA00022679"/>
    </source>
</evidence>
<gene>
    <name evidence="9" type="primary">ispE</name>
    <name evidence="12" type="ORF">FB381_4273</name>
</gene>
<keyword evidence="9" id="KW-0414">Isoprene biosynthesis</keyword>
<dbReference type="PIRSF" id="PIRSF010376">
    <property type="entry name" value="IspE"/>
    <property type="match status" value="1"/>
</dbReference>
<dbReference type="GO" id="GO:0019288">
    <property type="term" value="P:isopentenyl diphosphate biosynthetic process, methylerythritol 4-phosphate pathway"/>
    <property type="evidence" value="ECO:0007669"/>
    <property type="project" value="UniProtKB-UniRule"/>
</dbReference>
<keyword evidence="4 9" id="KW-0808">Transferase</keyword>
<keyword evidence="6 9" id="KW-0418">Kinase</keyword>
<feature type="active site" evidence="9">
    <location>
        <position position="140"/>
    </location>
</feature>
<dbReference type="Gene3D" id="3.30.230.10">
    <property type="match status" value="1"/>
</dbReference>
<comment type="catalytic activity">
    <reaction evidence="9">
        <text>4-CDP-2-C-methyl-D-erythritol + ATP = 4-CDP-2-C-methyl-D-erythritol 2-phosphate + ADP + H(+)</text>
        <dbReference type="Rhea" id="RHEA:18437"/>
        <dbReference type="ChEBI" id="CHEBI:15378"/>
        <dbReference type="ChEBI" id="CHEBI:30616"/>
        <dbReference type="ChEBI" id="CHEBI:57823"/>
        <dbReference type="ChEBI" id="CHEBI:57919"/>
        <dbReference type="ChEBI" id="CHEBI:456216"/>
        <dbReference type="EC" id="2.7.1.148"/>
    </reaction>
</comment>
<feature type="active site" evidence="9">
    <location>
        <position position="10"/>
    </location>
</feature>
<evidence type="ECO:0000256" key="6">
    <source>
        <dbReference type="ARBA" id="ARBA00022777"/>
    </source>
</evidence>
<dbReference type="NCBIfam" id="TIGR00154">
    <property type="entry name" value="ispE"/>
    <property type="match status" value="1"/>
</dbReference>
<evidence type="ECO:0000256" key="7">
    <source>
        <dbReference type="ARBA" id="ARBA00022840"/>
    </source>
</evidence>
<dbReference type="InterPro" id="IPR036554">
    <property type="entry name" value="GHMP_kinase_C_sf"/>
</dbReference>
<dbReference type="Pfam" id="PF00288">
    <property type="entry name" value="GHMP_kinases_N"/>
    <property type="match status" value="1"/>
</dbReference>
<evidence type="ECO:0000256" key="3">
    <source>
        <dbReference type="ARBA" id="ARBA00017473"/>
    </source>
</evidence>
<organism evidence="12 13">
    <name type="scientific">Nocardioides albertanoniae</name>
    <dbReference type="NCBI Taxonomy" id="1175486"/>
    <lineage>
        <taxon>Bacteria</taxon>
        <taxon>Bacillati</taxon>
        <taxon>Actinomycetota</taxon>
        <taxon>Actinomycetes</taxon>
        <taxon>Propionibacteriales</taxon>
        <taxon>Nocardioidaceae</taxon>
        <taxon>Nocardioides</taxon>
    </lineage>
</organism>
<dbReference type="SUPFAM" id="SSF55060">
    <property type="entry name" value="GHMP Kinase, C-terminal domain"/>
    <property type="match status" value="1"/>
</dbReference>
<feature type="domain" description="GHMP kinase N-terminal" evidence="10">
    <location>
        <begin position="70"/>
        <end position="147"/>
    </location>
</feature>